<dbReference type="GO" id="GO:0008270">
    <property type="term" value="F:zinc ion binding"/>
    <property type="evidence" value="ECO:0007669"/>
    <property type="project" value="UniProtKB-KW"/>
</dbReference>
<keyword evidence="11" id="KW-1185">Reference proteome</keyword>
<feature type="region of interest" description="Disordered" evidence="7">
    <location>
        <begin position="70"/>
        <end position="103"/>
    </location>
</feature>
<keyword evidence="2" id="KW-0805">Transcription regulation</keyword>
<keyword evidence="6" id="KW-0863">Zinc-finger</keyword>
<evidence type="ECO:0000256" key="2">
    <source>
        <dbReference type="ARBA" id="ARBA00023015"/>
    </source>
</evidence>
<keyword evidence="6" id="KW-0479">Metal-binding</keyword>
<dbReference type="InterPro" id="IPR037472">
    <property type="entry name" value="MBD8"/>
</dbReference>
<accession>A0A498JWR6</accession>
<evidence type="ECO:0000313" key="11">
    <source>
        <dbReference type="Proteomes" id="UP000290289"/>
    </source>
</evidence>
<dbReference type="InterPro" id="IPR029030">
    <property type="entry name" value="Caspase-like_dom_sf"/>
</dbReference>
<dbReference type="GO" id="GO:0003677">
    <property type="term" value="F:DNA binding"/>
    <property type="evidence" value="ECO:0007669"/>
    <property type="project" value="UniProtKB-KW"/>
</dbReference>
<dbReference type="PANTHER" id="PTHR37701">
    <property type="entry name" value="METHYL-CPG-BINDING DOMAIN-CONTAINING PROTEIN 8"/>
    <property type="match status" value="1"/>
</dbReference>
<gene>
    <name evidence="10" type="ORF">DVH24_037887</name>
</gene>
<dbReference type="InterPro" id="IPR011600">
    <property type="entry name" value="Pept_C14_caspase"/>
</dbReference>
<dbReference type="EMBL" id="RDQH01000331">
    <property type="protein sequence ID" value="RXI00339.1"/>
    <property type="molecule type" value="Genomic_DNA"/>
</dbReference>
<feature type="region of interest" description="Disordered" evidence="7">
    <location>
        <begin position="512"/>
        <end position="550"/>
    </location>
</feature>
<feature type="compositionally biased region" description="Polar residues" evidence="7">
    <location>
        <begin position="477"/>
        <end position="492"/>
    </location>
</feature>
<evidence type="ECO:0000256" key="6">
    <source>
        <dbReference type="PROSITE-ProRule" id="PRU00042"/>
    </source>
</evidence>
<evidence type="ECO:0000256" key="7">
    <source>
        <dbReference type="SAM" id="MobiDB-lite"/>
    </source>
</evidence>
<dbReference type="GO" id="GO:0005634">
    <property type="term" value="C:nucleus"/>
    <property type="evidence" value="ECO:0007669"/>
    <property type="project" value="UniProtKB-SubCell"/>
</dbReference>
<dbReference type="Gene3D" id="3.30.160.60">
    <property type="entry name" value="Classic Zinc Finger"/>
    <property type="match status" value="1"/>
</dbReference>
<comment type="subcellular location">
    <subcellularLocation>
        <location evidence="1">Nucleus</location>
    </subcellularLocation>
</comment>
<dbReference type="AlphaFoldDB" id="A0A498JWR6"/>
<dbReference type="GO" id="GO:0004197">
    <property type="term" value="F:cysteine-type endopeptidase activity"/>
    <property type="evidence" value="ECO:0007669"/>
    <property type="project" value="InterPro"/>
</dbReference>
<dbReference type="SUPFAM" id="SSF54171">
    <property type="entry name" value="DNA-binding domain"/>
    <property type="match status" value="1"/>
</dbReference>
<dbReference type="PANTHER" id="PTHR37701:SF19">
    <property type="entry name" value="METHYL-CPG-BINDING DOMAIN PROTEIN"/>
    <property type="match status" value="1"/>
</dbReference>
<dbReference type="InterPro" id="IPR001739">
    <property type="entry name" value="Methyl_CpG_DNA-bd"/>
</dbReference>
<dbReference type="PROSITE" id="PS00028">
    <property type="entry name" value="ZINC_FINGER_C2H2_1"/>
    <property type="match status" value="2"/>
</dbReference>
<evidence type="ECO:0000256" key="3">
    <source>
        <dbReference type="ARBA" id="ARBA00023125"/>
    </source>
</evidence>
<name>A0A498JWR6_MALDO</name>
<dbReference type="PROSITE" id="PS50982">
    <property type="entry name" value="MBD"/>
    <property type="match status" value="1"/>
</dbReference>
<feature type="domain" description="MBD" evidence="9">
    <location>
        <begin position="263"/>
        <end position="334"/>
    </location>
</feature>
<dbReference type="GO" id="GO:0006508">
    <property type="term" value="P:proteolysis"/>
    <property type="evidence" value="ECO:0007669"/>
    <property type="project" value="InterPro"/>
</dbReference>
<feature type="region of interest" description="Disordered" evidence="7">
    <location>
        <begin position="473"/>
        <end position="494"/>
    </location>
</feature>
<keyword evidence="6" id="KW-0862">Zinc</keyword>
<proteinExistence type="predicted"/>
<evidence type="ECO:0000256" key="4">
    <source>
        <dbReference type="ARBA" id="ARBA00023163"/>
    </source>
</evidence>
<feature type="domain" description="C2H2-type" evidence="8">
    <location>
        <begin position="395"/>
        <end position="423"/>
    </location>
</feature>
<evidence type="ECO:0000259" key="9">
    <source>
        <dbReference type="PROSITE" id="PS50982"/>
    </source>
</evidence>
<sequence length="1273" mass="141280">MATTATVPRPQSPQEANIPLDSLTHIDISTLSQSELQALSLFSSSSSSALNLCRTQDLIVPKIDRSVFNESAGSRRQTYSRPRRQQSDTSTAAAATGHRRRVAGLLATPPKLTPVPPDDPERNENHAIIAHLKNLISQDPKFGQIDFEPAQTALFSRVLSPNPNMGSGIVGLEGRGEMGVKKRKRGRKPKVKVLGLENEGYAGMGMVNKEGAAVDISGLENAEEPFGEELRRRTVGLETEEQLLGFMRDLGGQWGSRRKKRKIVDASEFGDALPVGWKLLLGLKRKEGRAWIYCRRYISPTGEQFLTCKEVSSFLHSFSDHNNARQPDGGHGRENVLEGCIVATENQHADKDGDRRQDVNSSAALVVSSISNGREKEVTLLGVDNLAEVQIHDLFECHKCNMTFNEKDSYLQHLLSFHQRTTRRYRLGSTVGDGVIIKDGKYECQFCHKVFLERRRYNGHVGIHVRNYVRRVEESPGPSTLQKRIESPNSEGLPSRISKMDALIEIAQNSIIETSTAEPNDQSKGDAAPDKPYMGFSSEIPASDSHQEMNIDSPLSEQDLEGRLFDIIDSDQHDSEHTITDGSVEGTDDPMEVVDIKDSFMKTAELSATEMNGKPSECPWKKDGLASTSDELEKSGTNQDGATHCKIDASSDDKYICDAVGNAILNCTSASEQPNAIEHSTNNSEQAIYFGSSIDHEPSKSNDTLIESVCQVYEGNELQIGISDSSVPLVQSLVCFPKSTAILDKGDEHLSSASQRHDETGFEELRLEEIEPLKYGFPSGHESLTLHEVPMDLTNNAGMEKAFGSAVQFESEEAILSMAGRHQITTACVWCGVEFNHEAVDSEIQPDSVGFMCPTCKTKISGQLNVVGYYLTGLVASDIYFTWTIMASKKIACPSCKQWVQMTLYGTQHRCVCGHVITTRSAAAETQRETSIHGHGDHKRERHSLRRWLARCFQTKEASSNNSSSSCSSSRNSFKQSYTGTGTLMSLPSSRSEQPVPSGSRPNKRALLCGVTYKQHKYKLKGTYNDVKNMENLLTKTFGFPANCIRILSEDDPQDLERIPTKKNIENSLKWLVEGCQRGDSLVFYFSGHGLRQPDFKDDELDGFDETICPVDFMKEGMILDNDINETIVWPLEEGVTLHAIVDACHSGTILDLEHVYDRKLNIWKDNSPPSRARKSTRGGLAISLSACEDDKMAADTTAFAGKSMNGAMTYILTETVRKKTDITYGILLDEMVNYIKKINSERWTNSRFLRTVLRHKTIQEPMLSSSETFDKN</sequence>
<dbReference type="SMART" id="SM00355">
    <property type="entry name" value="ZnF_C2H2"/>
    <property type="match status" value="2"/>
</dbReference>
<evidence type="ECO:0000259" key="8">
    <source>
        <dbReference type="PROSITE" id="PS50157"/>
    </source>
</evidence>
<keyword evidence="3" id="KW-0238">DNA-binding</keyword>
<dbReference type="PROSITE" id="PS50157">
    <property type="entry name" value="ZINC_FINGER_C2H2_2"/>
    <property type="match status" value="2"/>
</dbReference>
<evidence type="ECO:0000256" key="1">
    <source>
        <dbReference type="ARBA" id="ARBA00004123"/>
    </source>
</evidence>
<feature type="domain" description="C2H2-type" evidence="8">
    <location>
        <begin position="442"/>
        <end position="469"/>
    </location>
</feature>
<feature type="compositionally biased region" description="Polar residues" evidence="7">
    <location>
        <begin position="982"/>
        <end position="1001"/>
    </location>
</feature>
<dbReference type="SUPFAM" id="SSF52129">
    <property type="entry name" value="Caspase-like"/>
    <property type="match status" value="1"/>
</dbReference>
<reference evidence="10 11" key="1">
    <citation type="submission" date="2018-10" db="EMBL/GenBank/DDBJ databases">
        <title>A high-quality apple genome assembly.</title>
        <authorList>
            <person name="Hu J."/>
        </authorList>
    </citation>
    <scope>NUCLEOTIDE SEQUENCE [LARGE SCALE GENOMIC DNA]</scope>
    <source>
        <strain evidence="11">cv. HFTH1</strain>
        <tissue evidence="10">Young leaf</tissue>
    </source>
</reference>
<keyword evidence="5" id="KW-0539">Nucleus</keyword>
<dbReference type="Gene3D" id="3.40.50.12660">
    <property type="match status" value="1"/>
</dbReference>
<feature type="compositionally biased region" description="Polar residues" evidence="7">
    <location>
        <begin position="70"/>
        <end position="80"/>
    </location>
</feature>
<evidence type="ECO:0000256" key="5">
    <source>
        <dbReference type="ARBA" id="ARBA00023242"/>
    </source>
</evidence>
<protein>
    <recommendedName>
        <fullName evidence="12">C2H2-type domain-containing protein</fullName>
    </recommendedName>
</protein>
<keyword evidence="4" id="KW-0804">Transcription</keyword>
<feature type="region of interest" description="Disordered" evidence="7">
    <location>
        <begin position="982"/>
        <end position="1004"/>
    </location>
</feature>
<dbReference type="Proteomes" id="UP000290289">
    <property type="component" value="Chromosome 5"/>
</dbReference>
<evidence type="ECO:0000313" key="10">
    <source>
        <dbReference type="EMBL" id="RXI00339.1"/>
    </source>
</evidence>
<dbReference type="InterPro" id="IPR016177">
    <property type="entry name" value="DNA-bd_dom_sf"/>
</dbReference>
<dbReference type="Pfam" id="PF00656">
    <property type="entry name" value="Peptidase_C14"/>
    <property type="match status" value="1"/>
</dbReference>
<organism evidence="10 11">
    <name type="scientific">Malus domestica</name>
    <name type="common">Apple</name>
    <name type="synonym">Pyrus malus</name>
    <dbReference type="NCBI Taxonomy" id="3750"/>
    <lineage>
        <taxon>Eukaryota</taxon>
        <taxon>Viridiplantae</taxon>
        <taxon>Streptophyta</taxon>
        <taxon>Embryophyta</taxon>
        <taxon>Tracheophyta</taxon>
        <taxon>Spermatophyta</taxon>
        <taxon>Magnoliopsida</taxon>
        <taxon>eudicotyledons</taxon>
        <taxon>Gunneridae</taxon>
        <taxon>Pentapetalae</taxon>
        <taxon>rosids</taxon>
        <taxon>fabids</taxon>
        <taxon>Rosales</taxon>
        <taxon>Rosaceae</taxon>
        <taxon>Amygdaloideae</taxon>
        <taxon>Maleae</taxon>
        <taxon>Malus</taxon>
    </lineage>
</organism>
<dbReference type="InterPro" id="IPR013087">
    <property type="entry name" value="Znf_C2H2_type"/>
</dbReference>
<evidence type="ECO:0008006" key="12">
    <source>
        <dbReference type="Google" id="ProtNLM"/>
    </source>
</evidence>
<comment type="caution">
    <text evidence="10">The sequence shown here is derived from an EMBL/GenBank/DDBJ whole genome shotgun (WGS) entry which is preliminary data.</text>
</comment>